<dbReference type="KEGG" id="tpol:Mal48_32090"/>
<evidence type="ECO:0000256" key="1">
    <source>
        <dbReference type="SAM" id="MobiDB-lite"/>
    </source>
</evidence>
<keyword evidence="3" id="KW-1185">Reference proteome</keyword>
<reference evidence="2 3" key="1">
    <citation type="submission" date="2019-02" db="EMBL/GenBank/DDBJ databases">
        <title>Deep-cultivation of Planctomycetes and their phenomic and genomic characterization uncovers novel biology.</title>
        <authorList>
            <person name="Wiegand S."/>
            <person name="Jogler M."/>
            <person name="Boedeker C."/>
            <person name="Pinto D."/>
            <person name="Vollmers J."/>
            <person name="Rivas-Marin E."/>
            <person name="Kohn T."/>
            <person name="Peeters S.H."/>
            <person name="Heuer A."/>
            <person name="Rast P."/>
            <person name="Oberbeckmann S."/>
            <person name="Bunk B."/>
            <person name="Jeske O."/>
            <person name="Meyerdierks A."/>
            <person name="Storesund J.E."/>
            <person name="Kallscheuer N."/>
            <person name="Luecker S."/>
            <person name="Lage O.M."/>
            <person name="Pohl T."/>
            <person name="Merkel B.J."/>
            <person name="Hornburger P."/>
            <person name="Mueller R.-W."/>
            <person name="Bruemmer F."/>
            <person name="Labrenz M."/>
            <person name="Spormann A.M."/>
            <person name="Op den Camp H."/>
            <person name="Overmann J."/>
            <person name="Amann R."/>
            <person name="Jetten M.S.M."/>
            <person name="Mascher T."/>
            <person name="Medema M.H."/>
            <person name="Devos D.P."/>
            <person name="Kaster A.-K."/>
            <person name="Ovreas L."/>
            <person name="Rohde M."/>
            <person name="Galperin M.Y."/>
            <person name="Jogler C."/>
        </authorList>
    </citation>
    <scope>NUCLEOTIDE SEQUENCE [LARGE SCALE GENOMIC DNA]</scope>
    <source>
        <strain evidence="2 3">Mal48</strain>
    </source>
</reference>
<sequence>MAKLKPWYQVVTPREDLRENRPMDASEFAVHLDHIRQKRDNVSPDYIEPARFFERTFLTGSLLDLSSQVVRRLSGVQVETSAVFNMATQFGGGKTHSLTTLWHLATCGEKAKSYKGVERILAKAQISQVPKARVAVFVGTEFDAIQGRGGDGEPVRKTPWGEIAWQLRGQEGFDLVAEHDAKGIAPGGDVLQKLLGSEPALILIDELMNYISRARKLEMRDQFFVFLQSLCEEARAHNNVVVCVSIPASEDLEMSPEDVRDFQSLKKLLDRLGKAIMMSADAEIAEIIRRRLFEWDLFDTEAKKVATAYADWAVDHAQELSGIDSDTAHELFKTCYPFHPSVLSVFERKWQSLPRFQRTRGILRLLALWVAHAYQDEHRKAMREPLITLGSAPLEDPIFRSAMFEQLGSNELEVPLTTDIAGKKDAHAVRLDREASDAIKKSNLHRKVASAIFFESNGGMSQSKAVATLPEIRAAVGTPDLNMVDVENVLEGLVGSCYYLNWDKNHYRFGLTPNLNQILVTRRGAVQGKEISERIKQDTQDLFNKGTKALDRRFFPERSNDVPNRPVLTLAVMGLDHLVGDRATEKLLETIVRECGTSGRTYKSALLFAVPDGSDAIHDATRDVLAWEAIEDDTDTRKQLDEGQERLLKKNLGRAKSDMKEAIWRTYRYLYLLGKDNKLRQIDLGQITSSQASNLVELYVNELSRTDEITSGVGANKLLKYWPPALTEWSTKGVRDAFYSSPQLPRLLDADTIKRTIADGVSHGTLGYAVKQSSGQFKLLHFDESLAESDVEIAEDVFILRAEDAQKLREPPRLDRITIRPTDVTLKPGEQASFSCSGVDQYGEACSIPTTKWTSSGGEITPDGLYKASSDNEGGLFTIKAESEGLEAIAEVRIVKPQETTGGGSGPGDDLPPSQKAIRWEGTVPPQKWMNFYTKVLSRFASSDGLRLKVSFEVPADGEQGQSKADEARSGLKELGLDDNVKLG</sequence>
<dbReference type="EMBL" id="CP036267">
    <property type="protein sequence ID" value="QDT33952.1"/>
    <property type="molecule type" value="Genomic_DNA"/>
</dbReference>
<dbReference type="InterPro" id="IPR036179">
    <property type="entry name" value="Ig-like_dom_sf"/>
</dbReference>
<gene>
    <name evidence="2" type="ORF">Mal48_32090</name>
</gene>
<evidence type="ECO:0000313" key="3">
    <source>
        <dbReference type="Proteomes" id="UP000315724"/>
    </source>
</evidence>
<protein>
    <submittedName>
        <fullName evidence="2">Uncharacterized protein</fullName>
    </submittedName>
</protein>
<accession>A0A517QQN0</accession>
<feature type="region of interest" description="Disordered" evidence="1">
    <location>
        <begin position="954"/>
        <end position="984"/>
    </location>
</feature>
<feature type="region of interest" description="Disordered" evidence="1">
    <location>
        <begin position="897"/>
        <end position="917"/>
    </location>
</feature>
<evidence type="ECO:0000313" key="2">
    <source>
        <dbReference type="EMBL" id="QDT33952.1"/>
    </source>
</evidence>
<dbReference type="Pfam" id="PF04465">
    <property type="entry name" value="DUF499"/>
    <property type="match status" value="1"/>
</dbReference>
<name>A0A517QQN0_9PLAN</name>
<organism evidence="2 3">
    <name type="scientific">Thalassoglobus polymorphus</name>
    <dbReference type="NCBI Taxonomy" id="2527994"/>
    <lineage>
        <taxon>Bacteria</taxon>
        <taxon>Pseudomonadati</taxon>
        <taxon>Planctomycetota</taxon>
        <taxon>Planctomycetia</taxon>
        <taxon>Planctomycetales</taxon>
        <taxon>Planctomycetaceae</taxon>
        <taxon>Thalassoglobus</taxon>
    </lineage>
</organism>
<dbReference type="AlphaFoldDB" id="A0A517QQN0"/>
<dbReference type="OrthoDB" id="219814at2"/>
<dbReference type="Proteomes" id="UP000315724">
    <property type="component" value="Chromosome"/>
</dbReference>
<dbReference type="RefSeq" id="WP_145201095.1">
    <property type="nucleotide sequence ID" value="NZ_CP036267.1"/>
</dbReference>
<feature type="compositionally biased region" description="Basic and acidic residues" evidence="1">
    <location>
        <begin position="964"/>
        <end position="984"/>
    </location>
</feature>
<proteinExistence type="predicted"/>
<dbReference type="InterPro" id="IPR007555">
    <property type="entry name" value="DUF499"/>
</dbReference>
<dbReference type="SUPFAM" id="SSF48726">
    <property type="entry name" value="Immunoglobulin"/>
    <property type="match status" value="1"/>
</dbReference>